<dbReference type="EMBL" id="ML170181">
    <property type="protein sequence ID" value="TDL21343.1"/>
    <property type="molecule type" value="Genomic_DNA"/>
</dbReference>
<evidence type="ECO:0000313" key="4">
    <source>
        <dbReference type="Proteomes" id="UP000294933"/>
    </source>
</evidence>
<keyword evidence="1" id="KW-0472">Membrane</keyword>
<dbReference type="Proteomes" id="UP000294933">
    <property type="component" value="Unassembled WGS sequence"/>
</dbReference>
<reference evidence="3 4" key="1">
    <citation type="submission" date="2018-06" db="EMBL/GenBank/DDBJ databases">
        <title>A transcriptomic atlas of mushroom development highlights an independent origin of complex multicellularity.</title>
        <authorList>
            <consortium name="DOE Joint Genome Institute"/>
            <person name="Krizsan K."/>
            <person name="Almasi E."/>
            <person name="Merenyi Z."/>
            <person name="Sahu N."/>
            <person name="Viragh M."/>
            <person name="Koszo T."/>
            <person name="Mondo S."/>
            <person name="Kiss B."/>
            <person name="Balint B."/>
            <person name="Kues U."/>
            <person name="Barry K."/>
            <person name="Hegedus J.C."/>
            <person name="Henrissat B."/>
            <person name="Johnson J."/>
            <person name="Lipzen A."/>
            <person name="Ohm R."/>
            <person name="Nagy I."/>
            <person name="Pangilinan J."/>
            <person name="Yan J."/>
            <person name="Xiong Y."/>
            <person name="Grigoriev I.V."/>
            <person name="Hibbett D.S."/>
            <person name="Nagy L.G."/>
        </authorList>
    </citation>
    <scope>NUCLEOTIDE SEQUENCE [LARGE SCALE GENOMIC DNA]</scope>
    <source>
        <strain evidence="3 4">SZMC22713</strain>
    </source>
</reference>
<feature type="transmembrane region" description="Helical" evidence="1">
    <location>
        <begin position="155"/>
        <end position="176"/>
    </location>
</feature>
<feature type="signal peptide" evidence="2">
    <location>
        <begin position="1"/>
        <end position="21"/>
    </location>
</feature>
<protein>
    <submittedName>
        <fullName evidence="3">Uncharacterized protein</fullName>
    </submittedName>
</protein>
<evidence type="ECO:0000313" key="3">
    <source>
        <dbReference type="EMBL" id="TDL21343.1"/>
    </source>
</evidence>
<evidence type="ECO:0000256" key="2">
    <source>
        <dbReference type="SAM" id="SignalP"/>
    </source>
</evidence>
<dbReference type="AlphaFoldDB" id="A0A4Y7Q118"/>
<dbReference type="OrthoDB" id="2997720at2759"/>
<dbReference type="VEuPathDB" id="FungiDB:BD410DRAFT_840561"/>
<keyword evidence="2" id="KW-0732">Signal</keyword>
<keyword evidence="1" id="KW-0812">Transmembrane</keyword>
<accession>A0A4Y7Q118</accession>
<sequence>MNRMAVCRILWLLYPFPAVSPSPLTSPRSTTPTSGSVQLTGTGLANYIELAALLVPQRKSEAKLKEKLRWGCGFIPMPLSLGSDLGSSGENGSSENVDAGLLLLSDIASGATRKVKVAWMNSLYEHMRSSRRAPDIGVSVVHLNEMGFSGDFGRLHIVIFLTFMIQIVVAIYAINIEHARDGLLILAGLLVRVLQGVYDWYFPLWDPPRTLFKTDKSRYYALHTGMTTRYLLVISHQPDSPHRPRYHLEDAASPISHVPRITGIGKLCGTVLQLSGWLQGAACVVTSSNGLFVSIAMLLGTGVIECLLAFSDALPAPSEISVPKPHNRALGWITAACQTAGGVSCGFVESILPDAEGRHKHYEWISKAVKGEVSELERPDHPDAEKIMNYAVRFRQRTAGQVTRSNEE</sequence>
<gene>
    <name evidence="3" type="ORF">BD410DRAFT_840561</name>
</gene>
<feature type="chain" id="PRO_5021200331" evidence="2">
    <location>
        <begin position="22"/>
        <end position="408"/>
    </location>
</feature>
<name>A0A4Y7Q118_9AGAM</name>
<keyword evidence="4" id="KW-1185">Reference proteome</keyword>
<keyword evidence="1" id="KW-1133">Transmembrane helix</keyword>
<evidence type="ECO:0000256" key="1">
    <source>
        <dbReference type="SAM" id="Phobius"/>
    </source>
</evidence>
<proteinExistence type="predicted"/>
<organism evidence="3 4">
    <name type="scientific">Rickenella mellea</name>
    <dbReference type="NCBI Taxonomy" id="50990"/>
    <lineage>
        <taxon>Eukaryota</taxon>
        <taxon>Fungi</taxon>
        <taxon>Dikarya</taxon>
        <taxon>Basidiomycota</taxon>
        <taxon>Agaricomycotina</taxon>
        <taxon>Agaricomycetes</taxon>
        <taxon>Hymenochaetales</taxon>
        <taxon>Rickenellaceae</taxon>
        <taxon>Rickenella</taxon>
    </lineage>
</organism>